<dbReference type="PANTHER" id="PTHR43200:SF17">
    <property type="entry name" value="3'(2'),5'-BISPHOSPHATE NUCLEOTIDASE"/>
    <property type="match status" value="1"/>
</dbReference>
<feature type="binding site" evidence="6">
    <location>
        <position position="207"/>
    </location>
    <ligand>
        <name>Mg(2+)</name>
        <dbReference type="ChEBI" id="CHEBI:18420"/>
        <label>1</label>
        <note>catalytic</note>
    </ligand>
</feature>
<evidence type="ECO:0000256" key="5">
    <source>
        <dbReference type="ARBA" id="ARBA00022842"/>
    </source>
</evidence>
<dbReference type="Gene3D" id="3.30.540.10">
    <property type="entry name" value="Fructose-1,6-Bisphosphatase, subunit A, domain 1"/>
    <property type="match status" value="1"/>
</dbReference>
<evidence type="ECO:0000256" key="2">
    <source>
        <dbReference type="ARBA" id="ARBA00009759"/>
    </source>
</evidence>
<dbReference type="InterPro" id="IPR020583">
    <property type="entry name" value="Inositol_monoP_metal-BS"/>
</dbReference>
<organism evidence="7">
    <name type="scientific">Medicago truncatula</name>
    <name type="common">Barrel medic</name>
    <name type="synonym">Medicago tribuloides</name>
    <dbReference type="NCBI Taxonomy" id="3880"/>
    <lineage>
        <taxon>Eukaryota</taxon>
        <taxon>Viridiplantae</taxon>
        <taxon>Streptophyta</taxon>
        <taxon>Embryophyta</taxon>
        <taxon>Tracheophyta</taxon>
        <taxon>Spermatophyta</taxon>
        <taxon>Magnoliopsida</taxon>
        <taxon>eudicotyledons</taxon>
        <taxon>Gunneridae</taxon>
        <taxon>Pentapetalae</taxon>
        <taxon>rosids</taxon>
        <taxon>fabids</taxon>
        <taxon>Fabales</taxon>
        <taxon>Fabaceae</taxon>
        <taxon>Papilionoideae</taxon>
        <taxon>50 kb inversion clade</taxon>
        <taxon>NPAAA clade</taxon>
        <taxon>Hologalegina</taxon>
        <taxon>IRL clade</taxon>
        <taxon>Trifolieae</taxon>
        <taxon>Medicago</taxon>
    </lineage>
</organism>
<dbReference type="AlphaFoldDB" id="B7FK43"/>
<dbReference type="PANTHER" id="PTHR43200">
    <property type="entry name" value="PHOSPHATASE"/>
    <property type="match status" value="1"/>
</dbReference>
<dbReference type="PROSITE" id="PS00629">
    <property type="entry name" value="IMP_1"/>
    <property type="match status" value="1"/>
</dbReference>
<dbReference type="InterPro" id="IPR000760">
    <property type="entry name" value="Inositol_monophosphatase-like"/>
</dbReference>
<dbReference type="FunFam" id="3.30.540.10:FF:000020">
    <property type="entry name" value="PAP-specific phosphatase HAL2-like"/>
    <property type="match status" value="1"/>
</dbReference>
<accession>B7FK43</accession>
<evidence type="ECO:0000313" key="7">
    <source>
        <dbReference type="EMBL" id="ACJ85128.1"/>
    </source>
</evidence>
<evidence type="ECO:0000256" key="1">
    <source>
        <dbReference type="ARBA" id="ARBA00001946"/>
    </source>
</evidence>
<evidence type="ECO:0008006" key="8">
    <source>
        <dbReference type="Google" id="ProtNLM"/>
    </source>
</evidence>
<keyword evidence="5 6" id="KW-0460">Magnesium</keyword>
<dbReference type="Pfam" id="PF00459">
    <property type="entry name" value="Inositol_P"/>
    <property type="match status" value="1"/>
</dbReference>
<dbReference type="GO" id="GO:0046872">
    <property type="term" value="F:metal ion binding"/>
    <property type="evidence" value="ECO:0007669"/>
    <property type="project" value="UniProtKB-KW"/>
</dbReference>
<protein>
    <recommendedName>
        <fullName evidence="8">3'(2'),5'-bisphosphate nucleotidase</fullName>
    </recommendedName>
</protein>
<proteinExistence type="evidence at transcript level"/>
<dbReference type="SUPFAM" id="SSF56655">
    <property type="entry name" value="Carbohydrate phosphatase"/>
    <property type="match status" value="1"/>
</dbReference>
<keyword evidence="4" id="KW-0378">Hydrolase</keyword>
<keyword evidence="3 6" id="KW-0479">Metal-binding</keyword>
<dbReference type="EMBL" id="BT052461">
    <property type="protein sequence ID" value="ACJ85128.1"/>
    <property type="molecule type" value="mRNA"/>
</dbReference>
<feature type="binding site" evidence="6">
    <location>
        <position position="140"/>
    </location>
    <ligand>
        <name>Mg(2+)</name>
        <dbReference type="ChEBI" id="CHEBI:18420"/>
        <label>1</label>
        <note>catalytic</note>
    </ligand>
</feature>
<sequence>MMHSHSPTLFNHNHLYEVLVPSHSQRPATLVLFQNSTKPVLLLHLSWRMRIRKSLVFSPNQKKKMMKNIPRNWMFAVRAVQMACSLCLRVQESLISKTNHQVQSKDDNSPVTVADWSVQAVVSWILSECLGSENISIVAEEDVQTLSKSNASELLDSVVKTENDCLAEAPRFGVQKPKSPLGNSEVLDIISRCNSTGGPSGRFWVLDPVDGTLGFVRGDQYAVALALVEDGEVVLGVLGCPNYPMRKEWLSYQHRYHRIVSKLTPPTSESWNKGCVLYAKKGTGKAWMQPLLHVNKMFCVAKPCNTNFCL</sequence>
<reference evidence="7" key="1">
    <citation type="submission" date="2008-12" db="EMBL/GenBank/DDBJ databases">
        <title>Medicago truncatula full length cdna cloning project.</title>
        <authorList>
            <person name="Moskal W."/>
            <person name="Chan A."/>
            <person name="Cheung F."/>
            <person name="Xiao Y."/>
            <person name="Town C.D."/>
        </authorList>
    </citation>
    <scope>NUCLEOTIDE SEQUENCE</scope>
</reference>
<dbReference type="GO" id="GO:0016791">
    <property type="term" value="F:phosphatase activity"/>
    <property type="evidence" value="ECO:0007669"/>
    <property type="project" value="UniProtKB-ARBA"/>
</dbReference>
<comment type="similarity">
    <text evidence="2">Belongs to the inositol monophosphatase superfamily.</text>
</comment>
<evidence type="ECO:0000256" key="4">
    <source>
        <dbReference type="ARBA" id="ARBA00022801"/>
    </source>
</evidence>
<evidence type="ECO:0000256" key="3">
    <source>
        <dbReference type="ARBA" id="ARBA00022723"/>
    </source>
</evidence>
<comment type="cofactor">
    <cofactor evidence="1 6">
        <name>Mg(2+)</name>
        <dbReference type="ChEBI" id="CHEBI:18420"/>
    </cofactor>
</comment>
<evidence type="ECO:0000256" key="6">
    <source>
        <dbReference type="PIRSR" id="PIRSR600760-2"/>
    </source>
</evidence>
<dbReference type="InterPro" id="IPR051090">
    <property type="entry name" value="Inositol_monoP_superfamily"/>
</dbReference>
<name>B7FK43_MEDTR</name>
<feature type="binding site" evidence="6">
    <location>
        <position position="210"/>
    </location>
    <ligand>
        <name>Mg(2+)</name>
        <dbReference type="ChEBI" id="CHEBI:18420"/>
        <label>1</label>
        <note>catalytic</note>
    </ligand>
</feature>